<evidence type="ECO:0000313" key="6">
    <source>
        <dbReference type="EMBL" id="HJA85432.1"/>
    </source>
</evidence>
<feature type="transmembrane region" description="Helical" evidence="4">
    <location>
        <begin position="139"/>
        <end position="157"/>
    </location>
</feature>
<feature type="transmembrane region" description="Helical" evidence="4">
    <location>
        <begin position="368"/>
        <end position="388"/>
    </location>
</feature>
<evidence type="ECO:0000259" key="5">
    <source>
        <dbReference type="PROSITE" id="PS50850"/>
    </source>
</evidence>
<feature type="transmembrane region" description="Helical" evidence="4">
    <location>
        <begin position="169"/>
        <end position="188"/>
    </location>
</feature>
<dbReference type="InterPro" id="IPR036259">
    <property type="entry name" value="MFS_trans_sf"/>
</dbReference>
<evidence type="ECO:0000256" key="3">
    <source>
        <dbReference type="ARBA" id="ARBA00023136"/>
    </source>
</evidence>
<dbReference type="PANTHER" id="PTHR42910">
    <property type="entry name" value="TRANSPORTER SCO4007-RELATED"/>
    <property type="match status" value="1"/>
</dbReference>
<protein>
    <submittedName>
        <fullName evidence="6">MFS transporter</fullName>
    </submittedName>
</protein>
<feature type="transmembrane region" description="Helical" evidence="4">
    <location>
        <begin position="253"/>
        <end position="270"/>
    </location>
</feature>
<dbReference type="SUPFAM" id="SSF103473">
    <property type="entry name" value="MFS general substrate transporter"/>
    <property type="match status" value="1"/>
</dbReference>
<dbReference type="PANTHER" id="PTHR42910:SF1">
    <property type="entry name" value="MAJOR FACILITATOR SUPERFAMILY (MFS) PROFILE DOMAIN-CONTAINING PROTEIN"/>
    <property type="match status" value="1"/>
</dbReference>
<feature type="transmembrane region" description="Helical" evidence="4">
    <location>
        <begin position="218"/>
        <end position="241"/>
    </location>
</feature>
<dbReference type="PROSITE" id="PS50850">
    <property type="entry name" value="MFS"/>
    <property type="match status" value="1"/>
</dbReference>
<feature type="transmembrane region" description="Helical" evidence="4">
    <location>
        <begin position="81"/>
        <end position="101"/>
    </location>
</feature>
<dbReference type="GO" id="GO:0022857">
    <property type="term" value="F:transmembrane transporter activity"/>
    <property type="evidence" value="ECO:0007669"/>
    <property type="project" value="InterPro"/>
</dbReference>
<comment type="caution">
    <text evidence="6">The sequence shown here is derived from an EMBL/GenBank/DDBJ whole genome shotgun (WGS) entry which is preliminary data.</text>
</comment>
<dbReference type="Gene3D" id="1.20.1250.20">
    <property type="entry name" value="MFS general substrate transporter like domains"/>
    <property type="match status" value="1"/>
</dbReference>
<keyword evidence="1 4" id="KW-0812">Transmembrane</keyword>
<feature type="domain" description="Major facilitator superfamily (MFS) profile" evidence="5">
    <location>
        <begin position="12"/>
        <end position="391"/>
    </location>
</feature>
<reference evidence="6" key="1">
    <citation type="journal article" date="2021" name="PeerJ">
        <title>Extensive microbial diversity within the chicken gut microbiome revealed by metagenomics and culture.</title>
        <authorList>
            <person name="Gilroy R."/>
            <person name="Ravi A."/>
            <person name="Getino M."/>
            <person name="Pursley I."/>
            <person name="Horton D.L."/>
            <person name="Alikhan N.F."/>
            <person name="Baker D."/>
            <person name="Gharbi K."/>
            <person name="Hall N."/>
            <person name="Watson M."/>
            <person name="Adriaenssens E.M."/>
            <person name="Foster-Nyarko E."/>
            <person name="Jarju S."/>
            <person name="Secka A."/>
            <person name="Antonio M."/>
            <person name="Oren A."/>
            <person name="Chaudhuri R.R."/>
            <person name="La Ragione R."/>
            <person name="Hildebrand F."/>
            <person name="Pallen M.J."/>
        </authorList>
    </citation>
    <scope>NUCLEOTIDE SEQUENCE</scope>
    <source>
        <strain evidence="6">ChiHjej12B11-9795</strain>
    </source>
</reference>
<proteinExistence type="predicted"/>
<feature type="transmembrane region" description="Helical" evidence="4">
    <location>
        <begin position="44"/>
        <end position="69"/>
    </location>
</feature>
<keyword evidence="2 4" id="KW-1133">Transmembrane helix</keyword>
<dbReference type="InterPro" id="IPR020846">
    <property type="entry name" value="MFS_dom"/>
</dbReference>
<keyword evidence="3 4" id="KW-0472">Membrane</keyword>
<organism evidence="6 7">
    <name type="scientific">Candidatus Bacteroides avicola</name>
    <dbReference type="NCBI Taxonomy" id="2838468"/>
    <lineage>
        <taxon>Bacteria</taxon>
        <taxon>Pseudomonadati</taxon>
        <taxon>Bacteroidota</taxon>
        <taxon>Bacteroidia</taxon>
        <taxon>Bacteroidales</taxon>
        <taxon>Bacteroidaceae</taxon>
        <taxon>Bacteroides</taxon>
    </lineage>
</organism>
<dbReference type="CDD" id="cd17324">
    <property type="entry name" value="MFS_NepI_like"/>
    <property type="match status" value="1"/>
</dbReference>
<evidence type="ECO:0000256" key="1">
    <source>
        <dbReference type="ARBA" id="ARBA00022692"/>
    </source>
</evidence>
<dbReference type="Pfam" id="PF07690">
    <property type="entry name" value="MFS_1"/>
    <property type="match status" value="1"/>
</dbReference>
<dbReference type="EMBL" id="DWZI01000026">
    <property type="protein sequence ID" value="HJA85432.1"/>
    <property type="molecule type" value="Genomic_DNA"/>
</dbReference>
<evidence type="ECO:0000313" key="7">
    <source>
        <dbReference type="Proteomes" id="UP000823862"/>
    </source>
</evidence>
<feature type="transmembrane region" description="Helical" evidence="4">
    <location>
        <begin position="107"/>
        <end position="127"/>
    </location>
</feature>
<feature type="transmembrane region" description="Helical" evidence="4">
    <location>
        <begin position="12"/>
        <end position="32"/>
    </location>
</feature>
<reference evidence="6" key="2">
    <citation type="submission" date="2021-04" db="EMBL/GenBank/DDBJ databases">
        <authorList>
            <person name="Gilroy R."/>
        </authorList>
    </citation>
    <scope>NUCLEOTIDE SEQUENCE</scope>
    <source>
        <strain evidence="6">ChiHjej12B11-9795</strain>
    </source>
</reference>
<accession>A0A9D2HX44</accession>
<dbReference type="Proteomes" id="UP000823862">
    <property type="component" value="Unassembled WGS sequence"/>
</dbReference>
<gene>
    <name evidence="6" type="ORF">H9950_04430</name>
</gene>
<sequence length="391" mass="41313">MKQMLKENQGIPASLLLTMAVVSGLTVANLYYNQPLLEEMRADFAAGEVGANLITVITQVGYACGLLFIVPMADMFARRKIVGVSMTLAAVMAALIAVAPALGVVQVASLVLGVCSVIPQVFIPVAGQFSKPADKSRNIGIVLSGLLTGILGARVVSGYVGEWIGWRGMYGLAAVLMAVCLVLSLRVLPPMPVTFHGSYGGLMKSVCRLFVTRPRMRLYAVRAAFAFGSMLSVWSCLAFHLAGEPFHAGSDKVGLLGLCGVMGALVASGTGKFVPVLGIRRMSLYGSVLQLLSWLIAYVWGDTYVGLVLAILLLDIGMQLLQLSNQSGCLQEVPHASSRANTIFMTLYFIGGSVGTFCSGLGWEHFGWAGVCSVGAGFALVSMLVSCADRQ</sequence>
<evidence type="ECO:0000256" key="2">
    <source>
        <dbReference type="ARBA" id="ARBA00022989"/>
    </source>
</evidence>
<dbReference type="InterPro" id="IPR011701">
    <property type="entry name" value="MFS"/>
</dbReference>
<evidence type="ECO:0000256" key="4">
    <source>
        <dbReference type="SAM" id="Phobius"/>
    </source>
</evidence>
<dbReference type="AlphaFoldDB" id="A0A9D2HX44"/>
<name>A0A9D2HX44_9BACE</name>